<dbReference type="EMBL" id="JWZX01003266">
    <property type="protein sequence ID" value="KOO22612.1"/>
    <property type="molecule type" value="Genomic_DNA"/>
</dbReference>
<dbReference type="PANTHER" id="PTHR10183">
    <property type="entry name" value="CALPAIN"/>
    <property type="match status" value="1"/>
</dbReference>
<dbReference type="InterPro" id="IPR038765">
    <property type="entry name" value="Papain-like_cys_pep_sf"/>
</dbReference>
<feature type="active site" evidence="5 6">
    <location>
        <position position="443"/>
    </location>
</feature>
<dbReference type="InterPro" id="IPR022684">
    <property type="entry name" value="Calpain_cysteine_protease"/>
</dbReference>
<name>A0A0M0J8E2_9EUKA</name>
<keyword evidence="2 6" id="KW-0645">Protease</keyword>
<evidence type="ECO:0000259" key="8">
    <source>
        <dbReference type="PROSITE" id="PS50203"/>
    </source>
</evidence>
<dbReference type="Gene3D" id="3.90.70.10">
    <property type="entry name" value="Cysteine proteinases"/>
    <property type="match status" value="1"/>
</dbReference>
<evidence type="ECO:0000313" key="10">
    <source>
        <dbReference type="Proteomes" id="UP000037460"/>
    </source>
</evidence>
<dbReference type="AlphaFoldDB" id="A0A0M0J8E2"/>
<dbReference type="Proteomes" id="UP000037460">
    <property type="component" value="Unassembled WGS sequence"/>
</dbReference>
<dbReference type="OrthoDB" id="424753at2759"/>
<comment type="similarity">
    <text evidence="1">Belongs to the peptidase C2 family.</text>
</comment>
<feature type="compositionally biased region" description="Basic and acidic residues" evidence="7">
    <location>
        <begin position="18"/>
        <end position="28"/>
    </location>
</feature>
<sequence>MSEFLNPNDGKPTKRQKTKIERQPEGKLLKSASSRAPKSIEEKLDYSKADASKWIFNEVVYKGAAVAVSVGQEERVQGLIRDGLRKLREEPSKYFAIKYQSNMVDWPEEHQEYRLIHREGTLGYQPQRHPDGSFTILMADYQPLPSVPKMVARDMDASTDVMTFQGYTLHHARNPPLCPGRGMGVCDMPSLKIIGDVDPSDVNQGSVGDCWLLSAISALAEFDGAVSTLFRKTPNLESMPHEQPNKYTITLWDLATWKEVDVVVDERLASKATGDGLLGCAPSIDGELWVCYLEKAVAVHCGGWDEIDGGQCTHAWSILTGCKEQYTIRRGPSGKFGCKGMFNPNDEVWEQLENSPQKGFRGLWPSAWPKVGGGGDYTLELDEEELFTRMCAWDDANYILAAGSKAGSDTEMTDGVVDGHAYSVIDCINDVAGTDVDLIKMRNPWGKGELEQGLFDDDGAGWDRYPEIKAELNPVAADDGIFYVTKEEFFKYFVTVYALNALEQAHEPERPTYLLSAGNMHLKMGEPAKALNLYEKCQLACQLRPMTSTQTAILEEKMRLARDAMAAAKWAKEKRAALGSLAQGAGAELGTLAESTLKSLTPLWRQVLGVADLFKEPKPLRYNMLRDSPADAKYKVCIVQFKVPGAKNGGSDKGFDGDRIDSIPIANGVIQAGGACDLVRFDSDKNKYDTREFELLTANYDALIVRINQGQLSQGTPGGTQKRFDALMSKYVAKGKLVLGHENQPLPPLRSEFTVGEFICSSRLAQLTTNKFQAVCGGDKTLADVPDEDYYEASVLTDLMGVKVIEMLEARLPCLNTQTSMASNGPDAEVSLLSTQERGVREVKIGSAYAGLGGTLERGDVNVMGNLGLNIVRFENQEYDVAVGVHADTGVSLQDGKKRFYLLGMGGEAETAVKGSLVSWGFGATLFKFNAKPKPQPKDKKRFGFITDALTYQQYPPSVL</sequence>
<reference evidence="10" key="1">
    <citation type="journal article" date="2015" name="PLoS Genet.">
        <title>Genome Sequence and Transcriptome Analyses of Chrysochromulina tobin: Metabolic Tools for Enhanced Algal Fitness in the Prominent Order Prymnesiales (Haptophyceae).</title>
        <authorList>
            <person name="Hovde B.T."/>
            <person name="Deodato C.R."/>
            <person name="Hunsperger H.M."/>
            <person name="Ryken S.A."/>
            <person name="Yost W."/>
            <person name="Jha R.K."/>
            <person name="Patterson J."/>
            <person name="Monnat R.J. Jr."/>
            <person name="Barlow S.B."/>
            <person name="Starkenburg S.R."/>
            <person name="Cattolico R.A."/>
        </authorList>
    </citation>
    <scope>NUCLEOTIDE SEQUENCE</scope>
    <source>
        <strain evidence="10">CCMP291</strain>
    </source>
</reference>
<dbReference type="InterPro" id="IPR001300">
    <property type="entry name" value="Peptidase_C2_calpain_cat"/>
</dbReference>
<keyword evidence="3 6" id="KW-0378">Hydrolase</keyword>
<dbReference type="PROSITE" id="PS50203">
    <property type="entry name" value="CALPAIN_CAT"/>
    <property type="match status" value="1"/>
</dbReference>
<gene>
    <name evidence="9" type="ORF">Ctob_001608</name>
</gene>
<evidence type="ECO:0000256" key="7">
    <source>
        <dbReference type="SAM" id="MobiDB-lite"/>
    </source>
</evidence>
<dbReference type="PANTHER" id="PTHR10183:SF379">
    <property type="entry name" value="CALPAIN-5"/>
    <property type="match status" value="1"/>
</dbReference>
<accession>A0A0M0J8E2</accession>
<dbReference type="GO" id="GO:0006508">
    <property type="term" value="P:proteolysis"/>
    <property type="evidence" value="ECO:0007669"/>
    <property type="project" value="UniProtKB-KW"/>
</dbReference>
<dbReference type="PRINTS" id="PR00704">
    <property type="entry name" value="CALPAIN"/>
</dbReference>
<feature type="domain" description="Calpain catalytic" evidence="8">
    <location>
        <begin position="181"/>
        <end position="502"/>
    </location>
</feature>
<keyword evidence="10" id="KW-1185">Reference proteome</keyword>
<feature type="region of interest" description="Disordered" evidence="7">
    <location>
        <begin position="1"/>
        <end position="40"/>
    </location>
</feature>
<dbReference type="SMART" id="SM00230">
    <property type="entry name" value="CysPc"/>
    <property type="match status" value="1"/>
</dbReference>
<proteinExistence type="inferred from homology"/>
<dbReference type="InterPro" id="IPR000169">
    <property type="entry name" value="Pept_cys_AS"/>
</dbReference>
<comment type="caution">
    <text evidence="9">The sequence shown here is derived from an EMBL/GenBank/DDBJ whole genome shotgun (WGS) entry which is preliminary data.</text>
</comment>
<evidence type="ECO:0000256" key="6">
    <source>
        <dbReference type="PROSITE-ProRule" id="PRU00239"/>
    </source>
</evidence>
<feature type="active site" evidence="5 6">
    <location>
        <position position="210"/>
    </location>
</feature>
<evidence type="ECO:0000256" key="5">
    <source>
        <dbReference type="PIRSR" id="PIRSR622684-1"/>
    </source>
</evidence>
<evidence type="ECO:0000256" key="3">
    <source>
        <dbReference type="ARBA" id="ARBA00022801"/>
    </source>
</evidence>
<protein>
    <recommendedName>
        <fullName evidence="8">Calpain catalytic domain-containing protein</fullName>
    </recommendedName>
</protein>
<organism evidence="9 10">
    <name type="scientific">Chrysochromulina tobinii</name>
    <dbReference type="NCBI Taxonomy" id="1460289"/>
    <lineage>
        <taxon>Eukaryota</taxon>
        <taxon>Haptista</taxon>
        <taxon>Haptophyta</taxon>
        <taxon>Prymnesiophyceae</taxon>
        <taxon>Prymnesiales</taxon>
        <taxon>Chrysochromulinaceae</taxon>
        <taxon>Chrysochromulina</taxon>
    </lineage>
</organism>
<dbReference type="Pfam" id="PF00648">
    <property type="entry name" value="Peptidase_C2"/>
    <property type="match status" value="1"/>
</dbReference>
<dbReference type="GO" id="GO:0004198">
    <property type="term" value="F:calcium-dependent cysteine-type endopeptidase activity"/>
    <property type="evidence" value="ECO:0007669"/>
    <property type="project" value="InterPro"/>
</dbReference>
<evidence type="ECO:0000256" key="4">
    <source>
        <dbReference type="ARBA" id="ARBA00022807"/>
    </source>
</evidence>
<feature type="active site" evidence="5 6">
    <location>
        <position position="420"/>
    </location>
</feature>
<dbReference type="SUPFAM" id="SSF54001">
    <property type="entry name" value="Cysteine proteinases"/>
    <property type="match status" value="1"/>
</dbReference>
<evidence type="ECO:0000313" key="9">
    <source>
        <dbReference type="EMBL" id="KOO22612.1"/>
    </source>
</evidence>
<evidence type="ECO:0000256" key="2">
    <source>
        <dbReference type="ARBA" id="ARBA00022670"/>
    </source>
</evidence>
<evidence type="ECO:0000256" key="1">
    <source>
        <dbReference type="ARBA" id="ARBA00007623"/>
    </source>
</evidence>
<dbReference type="PROSITE" id="PS00139">
    <property type="entry name" value="THIOL_PROTEASE_CYS"/>
    <property type="match status" value="1"/>
</dbReference>
<keyword evidence="4 6" id="KW-0788">Thiol protease</keyword>